<reference evidence="7" key="1">
    <citation type="journal article" date="2018" name="DNA Res.">
        <title>Multiple hybrid de novo genome assembly of finger millet, an orphan allotetraploid crop.</title>
        <authorList>
            <person name="Hatakeyama M."/>
            <person name="Aluri S."/>
            <person name="Balachadran M.T."/>
            <person name="Sivarajan S.R."/>
            <person name="Patrignani A."/>
            <person name="Gruter S."/>
            <person name="Poveda L."/>
            <person name="Shimizu-Inatsugi R."/>
            <person name="Baeten J."/>
            <person name="Francoijs K.J."/>
            <person name="Nataraja K.N."/>
            <person name="Reddy Y.A.N."/>
            <person name="Phadnis S."/>
            <person name="Ravikumar R.L."/>
            <person name="Schlapbach R."/>
            <person name="Sreeman S.M."/>
            <person name="Shimizu K.K."/>
        </authorList>
    </citation>
    <scope>NUCLEOTIDE SEQUENCE</scope>
</reference>
<dbReference type="GO" id="GO:0008270">
    <property type="term" value="F:zinc ion binding"/>
    <property type="evidence" value="ECO:0007669"/>
    <property type="project" value="UniProtKB-KW"/>
</dbReference>
<evidence type="ECO:0000256" key="2">
    <source>
        <dbReference type="ARBA" id="ARBA00022771"/>
    </source>
</evidence>
<feature type="region of interest" description="Disordered" evidence="5">
    <location>
        <begin position="18"/>
        <end position="44"/>
    </location>
</feature>
<feature type="compositionally biased region" description="Basic residues" evidence="5">
    <location>
        <begin position="18"/>
        <end position="28"/>
    </location>
</feature>
<dbReference type="PROSITE" id="PS50808">
    <property type="entry name" value="ZF_BED"/>
    <property type="match status" value="1"/>
</dbReference>
<proteinExistence type="predicted"/>
<feature type="region of interest" description="Disordered" evidence="5">
    <location>
        <begin position="362"/>
        <end position="419"/>
    </location>
</feature>
<feature type="region of interest" description="Disordered" evidence="5">
    <location>
        <begin position="326"/>
        <end position="348"/>
    </location>
</feature>
<gene>
    <name evidence="7" type="primary">ga10781</name>
    <name evidence="7" type="ORF">PR202_ga10781</name>
</gene>
<dbReference type="PANTHER" id="PTHR46951">
    <property type="entry name" value="BED-TYPE DOMAIN-CONTAINING PROTEIN"/>
    <property type="match status" value="1"/>
</dbReference>
<feature type="region of interest" description="Disordered" evidence="5">
    <location>
        <begin position="445"/>
        <end position="494"/>
    </location>
</feature>
<feature type="compositionally biased region" description="Polar residues" evidence="5">
    <location>
        <begin position="405"/>
        <end position="419"/>
    </location>
</feature>
<name>A0AAV5C7F5_ELECO</name>
<dbReference type="Proteomes" id="UP001054889">
    <property type="component" value="Unassembled WGS sequence"/>
</dbReference>
<feature type="region of interest" description="Disordered" evidence="5">
    <location>
        <begin position="165"/>
        <end position="184"/>
    </location>
</feature>
<dbReference type="InterPro" id="IPR003656">
    <property type="entry name" value="Znf_BED"/>
</dbReference>
<feature type="compositionally biased region" description="Basic and acidic residues" evidence="5">
    <location>
        <begin position="378"/>
        <end position="404"/>
    </location>
</feature>
<accession>A0AAV5C7F5</accession>
<keyword evidence="2 4" id="KW-0863">Zinc-finger</keyword>
<organism evidence="7 8">
    <name type="scientific">Eleusine coracana subsp. coracana</name>
    <dbReference type="NCBI Taxonomy" id="191504"/>
    <lineage>
        <taxon>Eukaryota</taxon>
        <taxon>Viridiplantae</taxon>
        <taxon>Streptophyta</taxon>
        <taxon>Embryophyta</taxon>
        <taxon>Tracheophyta</taxon>
        <taxon>Spermatophyta</taxon>
        <taxon>Magnoliopsida</taxon>
        <taxon>Liliopsida</taxon>
        <taxon>Poales</taxon>
        <taxon>Poaceae</taxon>
        <taxon>PACMAD clade</taxon>
        <taxon>Chloridoideae</taxon>
        <taxon>Cynodonteae</taxon>
        <taxon>Eleusininae</taxon>
        <taxon>Eleusine</taxon>
    </lineage>
</organism>
<feature type="domain" description="BED-type" evidence="6">
    <location>
        <begin position="81"/>
        <end position="132"/>
    </location>
</feature>
<reference evidence="7" key="2">
    <citation type="submission" date="2021-12" db="EMBL/GenBank/DDBJ databases">
        <title>Resequencing data analysis of finger millet.</title>
        <authorList>
            <person name="Hatakeyama M."/>
            <person name="Aluri S."/>
            <person name="Balachadran M.T."/>
            <person name="Sivarajan S.R."/>
            <person name="Poveda L."/>
            <person name="Shimizu-Inatsugi R."/>
            <person name="Schlapbach R."/>
            <person name="Sreeman S.M."/>
            <person name="Shimizu K.K."/>
        </authorList>
    </citation>
    <scope>NUCLEOTIDE SEQUENCE</scope>
</reference>
<keyword evidence="8" id="KW-1185">Reference proteome</keyword>
<sequence>MCPKVPANIAKEIRVHLRKKRERRRKRAAQNGGSNIKTKSSSDDVIVGKDTLPAELVVPPETGTNVLQEVTNQTSKVPLLRTRDIAWEHAVDLDGNKRRWQCKFCSLCRSGGVTTLKAHLTDDSCPNVPREISKKISNIIKKKRALRLRFSNIAFTIDDDQVSDSQFQEEGTVQSEDDQQPSRNATLKCTTNEKAANRSSQCSAASNGQPVEHCDQPGEQGAIDHGRMHQMASNKHQISNKGTKNSKNTKMLEPRWKRGFSTTKHIVIVDASARHWRCRYCGMDWYGKKFRLHYHLAGAFHEPKCPNVPEEVFAKARHYVRTKKRLKRVKSGKQIRSGPHIVGQSGEEPQSISLLCMNHSQLPVNDESNEHGPSSHLEVPKDATEKIRNQIISKDEQNPRRSESFDGNDSCSSKSSQFDQEQFITTMHVRKSSQDLDYINSKSGACNTLSNPSQENVDPLVCHEQNREDAGASPPVYNEQQREGAASPSEPGCLQGQRMQWLLQHKVRS</sequence>
<evidence type="ECO:0000256" key="3">
    <source>
        <dbReference type="ARBA" id="ARBA00022833"/>
    </source>
</evidence>
<evidence type="ECO:0000256" key="1">
    <source>
        <dbReference type="ARBA" id="ARBA00022723"/>
    </source>
</evidence>
<comment type="caution">
    <text evidence="7">The sequence shown here is derived from an EMBL/GenBank/DDBJ whole genome shotgun (WGS) entry which is preliminary data.</text>
</comment>
<evidence type="ECO:0000259" key="6">
    <source>
        <dbReference type="PROSITE" id="PS50808"/>
    </source>
</evidence>
<evidence type="ECO:0000313" key="7">
    <source>
        <dbReference type="EMBL" id="GJM94162.1"/>
    </source>
</evidence>
<feature type="compositionally biased region" description="Basic and acidic residues" evidence="5">
    <location>
        <begin position="212"/>
        <end position="223"/>
    </location>
</feature>
<dbReference type="EMBL" id="BQKI01000004">
    <property type="protein sequence ID" value="GJM94162.1"/>
    <property type="molecule type" value="Genomic_DNA"/>
</dbReference>
<dbReference type="PANTHER" id="PTHR46951:SF2">
    <property type="entry name" value="BED-TYPE DOMAIN-CONTAINING PROTEIN"/>
    <property type="match status" value="1"/>
</dbReference>
<feature type="compositionally biased region" description="Low complexity" evidence="5">
    <location>
        <begin position="239"/>
        <end position="248"/>
    </location>
</feature>
<protein>
    <recommendedName>
        <fullName evidence="6">BED-type domain-containing protein</fullName>
    </recommendedName>
</protein>
<evidence type="ECO:0000256" key="5">
    <source>
        <dbReference type="SAM" id="MobiDB-lite"/>
    </source>
</evidence>
<keyword evidence="3" id="KW-0862">Zinc</keyword>
<evidence type="ECO:0000313" key="8">
    <source>
        <dbReference type="Proteomes" id="UP001054889"/>
    </source>
</evidence>
<feature type="compositionally biased region" description="Polar residues" evidence="5">
    <location>
        <begin position="445"/>
        <end position="456"/>
    </location>
</feature>
<dbReference type="AlphaFoldDB" id="A0AAV5C7F5"/>
<feature type="compositionally biased region" description="Polar residues" evidence="5">
    <location>
        <begin position="165"/>
        <end position="174"/>
    </location>
</feature>
<dbReference type="GO" id="GO:0003677">
    <property type="term" value="F:DNA binding"/>
    <property type="evidence" value="ECO:0007669"/>
    <property type="project" value="InterPro"/>
</dbReference>
<feature type="region of interest" description="Disordered" evidence="5">
    <location>
        <begin position="198"/>
        <end position="223"/>
    </location>
</feature>
<keyword evidence="1" id="KW-0479">Metal-binding</keyword>
<evidence type="ECO:0000256" key="4">
    <source>
        <dbReference type="PROSITE-ProRule" id="PRU00027"/>
    </source>
</evidence>
<feature type="compositionally biased region" description="Polar residues" evidence="5">
    <location>
        <begin position="198"/>
        <end position="209"/>
    </location>
</feature>
<feature type="region of interest" description="Disordered" evidence="5">
    <location>
        <begin position="229"/>
        <end position="248"/>
    </location>
</feature>